<dbReference type="InterPro" id="IPR003607">
    <property type="entry name" value="HD/PDEase_dom"/>
</dbReference>
<evidence type="ECO:0000259" key="2">
    <source>
        <dbReference type="PROSITE" id="PS50263"/>
    </source>
</evidence>
<dbReference type="AlphaFoldDB" id="A0A6N7IWM6"/>
<dbReference type="InterPro" id="IPR036526">
    <property type="entry name" value="C-N_Hydrolase_sf"/>
</dbReference>
<feature type="domain" description="CN hydrolase" evidence="2">
    <location>
        <begin position="1"/>
        <end position="251"/>
    </location>
</feature>
<dbReference type="EMBL" id="VOGC01000002">
    <property type="protein sequence ID" value="MQN00683.1"/>
    <property type="molecule type" value="Genomic_DNA"/>
</dbReference>
<dbReference type="InterPro" id="IPR003010">
    <property type="entry name" value="C-N_Hydrolase"/>
</dbReference>
<dbReference type="Proteomes" id="UP000460257">
    <property type="component" value="Unassembled WGS sequence"/>
</dbReference>
<organism evidence="3 4">
    <name type="scientific">Candidatus Weimeria bifida</name>
    <dbReference type="NCBI Taxonomy" id="2599074"/>
    <lineage>
        <taxon>Bacteria</taxon>
        <taxon>Bacillati</taxon>
        <taxon>Bacillota</taxon>
        <taxon>Clostridia</taxon>
        <taxon>Lachnospirales</taxon>
        <taxon>Lachnospiraceae</taxon>
        <taxon>Candidatus Weimeria</taxon>
    </lineage>
</organism>
<evidence type="ECO:0000313" key="4">
    <source>
        <dbReference type="Proteomes" id="UP000460257"/>
    </source>
</evidence>
<evidence type="ECO:0000256" key="1">
    <source>
        <dbReference type="ARBA" id="ARBA00022801"/>
    </source>
</evidence>
<dbReference type="PANTHER" id="PTHR43674:SF16">
    <property type="entry name" value="CARBON-NITROGEN FAMILY, PUTATIVE (AFU_ORTHOLOGUE AFUA_5G02350)-RELATED"/>
    <property type="match status" value="1"/>
</dbReference>
<dbReference type="GO" id="GO:0016811">
    <property type="term" value="F:hydrolase activity, acting on carbon-nitrogen (but not peptide) bonds, in linear amides"/>
    <property type="evidence" value="ECO:0007669"/>
    <property type="project" value="TreeGrafter"/>
</dbReference>
<dbReference type="Pfam" id="PF00795">
    <property type="entry name" value="CN_hydrolase"/>
    <property type="match status" value="1"/>
</dbReference>
<dbReference type="Gene3D" id="1.10.3210.10">
    <property type="entry name" value="Hypothetical protein af1432"/>
    <property type="match status" value="1"/>
</dbReference>
<dbReference type="PROSITE" id="PS50263">
    <property type="entry name" value="CN_HYDROLASE"/>
    <property type="match status" value="1"/>
</dbReference>
<evidence type="ECO:0000313" key="3">
    <source>
        <dbReference type="EMBL" id="MQN00683.1"/>
    </source>
</evidence>
<dbReference type="CDD" id="cd07197">
    <property type="entry name" value="nitrilase"/>
    <property type="match status" value="1"/>
</dbReference>
<protein>
    <recommendedName>
        <fullName evidence="2">CN hydrolase domain-containing protein</fullName>
    </recommendedName>
</protein>
<dbReference type="CDD" id="cd00077">
    <property type="entry name" value="HDc"/>
    <property type="match status" value="1"/>
</dbReference>
<name>A0A6N7IWM6_9FIRM</name>
<sequence length="449" mass="50800">MKLAIAQMQMDIDKKKNEQRALGLAHSASTAKADLLLYPELTLTPFFPKYPSKMLEGMGIPRDAFSIEANDQILTRFAEQARKDSIYLCPNFYVKEEDGRLFDRSYFFEKSGRLVGKSDMHHIFTAENFFEGDYYTPAEEPFKVFPTPYGNIGVVICFDRHIPETIRACALAGAEIVLIPSANLKSEPLDVFKAEIVAEAYQNNVFIAMANRVGNEDGLVFAGNSLVVGPDGRVLAEGGAEEGLIFCYIDTGAAVRERKTRPYIGYCIPDSGVYNFESEELSIEKEPSVEDVYMAMADYDEGDAKRIQHFTKVYYYAHLISVGEHLPLKTRQITEIAAMVHDIGIHKAEQHFHTTAGKYQEKLGAPEAAKLLTHMGFPEQVVNRVSFLVGHHHTYTNIDGIDYQILVEADFLVNIYEDQMDLKARENAFEKIFKTETGKRLFRQMYPEE</sequence>
<dbReference type="PANTHER" id="PTHR43674">
    <property type="entry name" value="NITRILASE C965.09-RELATED"/>
    <property type="match status" value="1"/>
</dbReference>
<dbReference type="InterPro" id="IPR050345">
    <property type="entry name" value="Aliph_Amidase/BUP"/>
</dbReference>
<dbReference type="SUPFAM" id="SSF56317">
    <property type="entry name" value="Carbon-nitrogen hydrolase"/>
    <property type="match status" value="1"/>
</dbReference>
<gene>
    <name evidence="3" type="ORF">FRC54_01630</name>
</gene>
<comment type="caution">
    <text evidence="3">The sequence shown here is derived from an EMBL/GenBank/DDBJ whole genome shotgun (WGS) entry which is preliminary data.</text>
</comment>
<keyword evidence="1" id="KW-0378">Hydrolase</keyword>
<dbReference type="SUPFAM" id="SSF109604">
    <property type="entry name" value="HD-domain/PDEase-like"/>
    <property type="match status" value="1"/>
</dbReference>
<reference evidence="3" key="1">
    <citation type="journal article" date="2020" name="Appl. Environ. Microbiol.">
        <title>Medium-Chain Fatty Acid Synthesis by 'Candidatus Weimeria bifida' gen. nov., sp. nov., and 'Candidatus Pseudoramibacter fermentans' sp. nov.</title>
        <authorList>
            <person name="Scarborough M.J."/>
            <person name="Myers K.S."/>
            <person name="Donohue T.J."/>
            <person name="Noguera D.R."/>
        </authorList>
    </citation>
    <scope>NUCLEOTIDE SEQUENCE</scope>
    <source>
        <strain evidence="3">LCO1.1</strain>
    </source>
</reference>
<keyword evidence="4" id="KW-1185">Reference proteome</keyword>
<accession>A0A6N7IWM6</accession>
<dbReference type="Gene3D" id="3.60.110.10">
    <property type="entry name" value="Carbon-nitrogen hydrolase"/>
    <property type="match status" value="1"/>
</dbReference>
<proteinExistence type="predicted"/>